<organism evidence="2 3">
    <name type="scientific">Novosphingobium anseongense</name>
    <dbReference type="NCBI Taxonomy" id="3133436"/>
    <lineage>
        <taxon>Bacteria</taxon>
        <taxon>Pseudomonadati</taxon>
        <taxon>Pseudomonadota</taxon>
        <taxon>Alphaproteobacteria</taxon>
        <taxon>Sphingomonadales</taxon>
        <taxon>Sphingomonadaceae</taxon>
        <taxon>Novosphingobium</taxon>
    </lineage>
</organism>
<proteinExistence type="predicted"/>
<keyword evidence="1" id="KW-0732">Signal</keyword>
<dbReference type="Proteomes" id="UP001361239">
    <property type="component" value="Unassembled WGS sequence"/>
</dbReference>
<dbReference type="EMBL" id="JBBHJZ010000003">
    <property type="protein sequence ID" value="MEJ5978270.1"/>
    <property type="molecule type" value="Genomic_DNA"/>
</dbReference>
<gene>
    <name evidence="2" type="ORF">WG901_16580</name>
</gene>
<dbReference type="RefSeq" id="WP_339588203.1">
    <property type="nucleotide sequence ID" value="NZ_JBBHJZ010000003.1"/>
</dbReference>
<evidence type="ECO:0000256" key="1">
    <source>
        <dbReference type="SAM" id="SignalP"/>
    </source>
</evidence>
<evidence type="ECO:0000313" key="2">
    <source>
        <dbReference type="EMBL" id="MEJ5978270.1"/>
    </source>
</evidence>
<feature type="chain" id="PRO_5046906612" evidence="1">
    <location>
        <begin position="24"/>
        <end position="115"/>
    </location>
</feature>
<accession>A0ABU8RYV7</accession>
<keyword evidence="3" id="KW-1185">Reference proteome</keyword>
<sequence length="115" mass="10873">MKKILTAVLSVSAIAMAAPAAFAQDAAAPQAEAPAATAATAKAGDTVYDSAGEVVATIESVEGTNAVISTGANKATVPLSSFASGPKGPTIGMTKSQLEAAIAGAGASAAPAASQ</sequence>
<protein>
    <submittedName>
        <fullName evidence="2">Uncharacterized protein</fullName>
    </submittedName>
</protein>
<feature type="signal peptide" evidence="1">
    <location>
        <begin position="1"/>
        <end position="23"/>
    </location>
</feature>
<reference evidence="2 3" key="1">
    <citation type="submission" date="2024-03" db="EMBL/GenBank/DDBJ databases">
        <authorList>
            <person name="Jo J.-H."/>
        </authorList>
    </citation>
    <scope>NUCLEOTIDE SEQUENCE [LARGE SCALE GENOMIC DNA]</scope>
    <source>
        <strain evidence="2 3">PS1R-30</strain>
    </source>
</reference>
<comment type="caution">
    <text evidence="2">The sequence shown here is derived from an EMBL/GenBank/DDBJ whole genome shotgun (WGS) entry which is preliminary data.</text>
</comment>
<evidence type="ECO:0000313" key="3">
    <source>
        <dbReference type="Proteomes" id="UP001361239"/>
    </source>
</evidence>
<name>A0ABU8RYV7_9SPHN</name>